<dbReference type="PRINTS" id="PR00783">
    <property type="entry name" value="MINTRINSICP"/>
</dbReference>
<evidence type="ECO:0000313" key="9">
    <source>
        <dbReference type="Proteomes" id="UP000276542"/>
    </source>
</evidence>
<protein>
    <submittedName>
        <fullName evidence="8">Aquaporin Z</fullName>
    </submittedName>
</protein>
<dbReference type="InterPro" id="IPR000425">
    <property type="entry name" value="MIP"/>
</dbReference>
<feature type="transmembrane region" description="Helical" evidence="7">
    <location>
        <begin position="182"/>
        <end position="202"/>
    </location>
</feature>
<keyword evidence="4 7" id="KW-1133">Transmembrane helix</keyword>
<dbReference type="InterPro" id="IPR034294">
    <property type="entry name" value="Aquaporin_transptr"/>
</dbReference>
<evidence type="ECO:0000256" key="1">
    <source>
        <dbReference type="ARBA" id="ARBA00004141"/>
    </source>
</evidence>
<feature type="transmembrane region" description="Helical" evidence="7">
    <location>
        <begin position="106"/>
        <end position="125"/>
    </location>
</feature>
<evidence type="ECO:0000256" key="6">
    <source>
        <dbReference type="RuleBase" id="RU000477"/>
    </source>
</evidence>
<name>A0A3A5H909_9ACTN</name>
<keyword evidence="3 6" id="KW-0812">Transmembrane</keyword>
<comment type="caution">
    <text evidence="8">The sequence shown here is derived from an EMBL/GenBank/DDBJ whole genome shotgun (WGS) entry which is preliminary data.</text>
</comment>
<comment type="similarity">
    <text evidence="6">Belongs to the MIP/aquaporin (TC 1.A.8) family.</text>
</comment>
<dbReference type="AlphaFoldDB" id="A0A3A5H909"/>
<dbReference type="Proteomes" id="UP000276542">
    <property type="component" value="Unassembled WGS sequence"/>
</dbReference>
<evidence type="ECO:0000256" key="2">
    <source>
        <dbReference type="ARBA" id="ARBA00022448"/>
    </source>
</evidence>
<reference evidence="9" key="1">
    <citation type="submission" date="2018-09" db="EMBL/GenBank/DDBJ databases">
        <authorList>
            <person name="Zhu H."/>
        </authorList>
    </citation>
    <scope>NUCLEOTIDE SEQUENCE [LARGE SCALE GENOMIC DNA]</scope>
    <source>
        <strain evidence="9">K1W22B-1</strain>
    </source>
</reference>
<keyword evidence="5 7" id="KW-0472">Membrane</keyword>
<evidence type="ECO:0000256" key="3">
    <source>
        <dbReference type="ARBA" id="ARBA00022692"/>
    </source>
</evidence>
<dbReference type="NCBIfam" id="NF003838">
    <property type="entry name" value="PRK05420.1"/>
    <property type="match status" value="1"/>
</dbReference>
<feature type="transmembrane region" description="Helical" evidence="7">
    <location>
        <begin position="31"/>
        <end position="52"/>
    </location>
</feature>
<dbReference type="Gene3D" id="1.20.1080.10">
    <property type="entry name" value="Glycerol uptake facilitator protein"/>
    <property type="match status" value="1"/>
</dbReference>
<dbReference type="Pfam" id="PF00230">
    <property type="entry name" value="MIP"/>
    <property type="match status" value="1"/>
</dbReference>
<evidence type="ECO:0000313" key="8">
    <source>
        <dbReference type="EMBL" id="RJS46521.1"/>
    </source>
</evidence>
<evidence type="ECO:0000256" key="5">
    <source>
        <dbReference type="ARBA" id="ARBA00023136"/>
    </source>
</evidence>
<feature type="transmembrane region" description="Helical" evidence="7">
    <location>
        <begin position="58"/>
        <end position="76"/>
    </location>
</feature>
<dbReference type="GO" id="GO:0016020">
    <property type="term" value="C:membrane"/>
    <property type="evidence" value="ECO:0007669"/>
    <property type="project" value="UniProtKB-SubCell"/>
</dbReference>
<dbReference type="NCBIfam" id="TIGR00861">
    <property type="entry name" value="MIP"/>
    <property type="match status" value="1"/>
</dbReference>
<accession>A0A3A5H909</accession>
<dbReference type="InterPro" id="IPR023271">
    <property type="entry name" value="Aquaporin-like"/>
</dbReference>
<sequence length="252" mass="25629">MPAWALACACRSTQLFSRRIRLSTPSTTQKLSAEALGTFILVFGGCGTAVLAGEHVGFIGVALAFGLTVIAGAYAFGHISGGHFNPAVTVGLASARRFSWSEVPGYAIAQVVGATIAAAVLYVVASGKDGFTLDNGFASNGYADRSPDGYSLLAVLVVEAVLTAVFLYVILGASAKAAVPGFAGLAIGLSLTLIHLVSIPVSNTSVNPARSLGVAWFAGGDALTQVWAFILAPVVGAAVAGFTHHFIGGRED</sequence>
<keyword evidence="2 6" id="KW-0813">Transport</keyword>
<dbReference type="EMBL" id="QYRP01000002">
    <property type="protein sequence ID" value="RJS46521.1"/>
    <property type="molecule type" value="Genomic_DNA"/>
</dbReference>
<feature type="transmembrane region" description="Helical" evidence="7">
    <location>
        <begin position="222"/>
        <end position="247"/>
    </location>
</feature>
<feature type="transmembrane region" description="Helical" evidence="7">
    <location>
        <begin position="150"/>
        <end position="170"/>
    </location>
</feature>
<dbReference type="OrthoDB" id="9807293at2"/>
<dbReference type="InterPro" id="IPR022357">
    <property type="entry name" value="MIP_CS"/>
</dbReference>
<evidence type="ECO:0000256" key="7">
    <source>
        <dbReference type="SAM" id="Phobius"/>
    </source>
</evidence>
<proteinExistence type="inferred from homology"/>
<dbReference type="GO" id="GO:0015267">
    <property type="term" value="F:channel activity"/>
    <property type="evidence" value="ECO:0007669"/>
    <property type="project" value="InterPro"/>
</dbReference>
<dbReference type="PANTHER" id="PTHR45724">
    <property type="entry name" value="AQUAPORIN NIP2-1"/>
    <property type="match status" value="1"/>
</dbReference>
<dbReference type="SUPFAM" id="SSF81338">
    <property type="entry name" value="Aquaporin-like"/>
    <property type="match status" value="1"/>
</dbReference>
<evidence type="ECO:0000256" key="4">
    <source>
        <dbReference type="ARBA" id="ARBA00022989"/>
    </source>
</evidence>
<comment type="subcellular location">
    <subcellularLocation>
        <location evidence="1">Membrane</location>
        <topology evidence="1">Multi-pass membrane protein</topology>
    </subcellularLocation>
</comment>
<dbReference type="PANTHER" id="PTHR45724:SF13">
    <property type="entry name" value="AQUAPORIN NIP1-1-RELATED"/>
    <property type="match status" value="1"/>
</dbReference>
<gene>
    <name evidence="8" type="ORF">D4739_10060</name>
</gene>
<dbReference type="CDD" id="cd00333">
    <property type="entry name" value="MIP"/>
    <property type="match status" value="1"/>
</dbReference>
<dbReference type="PROSITE" id="PS00221">
    <property type="entry name" value="MIP"/>
    <property type="match status" value="1"/>
</dbReference>
<keyword evidence="9" id="KW-1185">Reference proteome</keyword>
<organism evidence="8 9">
    <name type="scientific">Nocardioides cavernaquae</name>
    <dbReference type="NCBI Taxonomy" id="2321396"/>
    <lineage>
        <taxon>Bacteria</taxon>
        <taxon>Bacillati</taxon>
        <taxon>Actinomycetota</taxon>
        <taxon>Actinomycetes</taxon>
        <taxon>Propionibacteriales</taxon>
        <taxon>Nocardioidaceae</taxon>
        <taxon>Nocardioides</taxon>
    </lineage>
</organism>